<dbReference type="Proteomes" id="UP000281549">
    <property type="component" value="Unassembled WGS sequence"/>
</dbReference>
<evidence type="ECO:0000313" key="3">
    <source>
        <dbReference type="Proteomes" id="UP000281549"/>
    </source>
</evidence>
<keyword evidence="1" id="KW-0812">Transmembrane</keyword>
<dbReference type="AlphaFoldDB" id="A0A4P9YH62"/>
<accession>A0A4P9YH62</accession>
<keyword evidence="1" id="KW-1133">Transmembrane helix</keyword>
<proteinExistence type="predicted"/>
<name>A0A4P9YH62_ROZAC</name>
<keyword evidence="1" id="KW-0472">Membrane</keyword>
<sequence>MFGQIIFFWIFKNLLWDSTFAIVIFITVLKTFINGINGGEDSNHQKCKKIKVDKNWLFVDFNYHALHHMFPDRYFGSLIKLYDYVAGTAICLRQKKVGIIGTCSDIESLILRNLSVTERLSSDIVIFNLEGRNEDLASLKDIDVLILNETEKANEYIECFLRQNSQRLYPPDIWHFQDINKKNITVAQRDDCVYRRILFDKNSIEYVDRFVFLLQRDFRVLPMISITSYIAHMLG</sequence>
<reference evidence="3" key="1">
    <citation type="journal article" date="2018" name="Nat. Microbiol.">
        <title>Leveraging single-cell genomics to expand the fungal tree of life.</title>
        <authorList>
            <person name="Ahrendt S.R."/>
            <person name="Quandt C.A."/>
            <person name="Ciobanu D."/>
            <person name="Clum A."/>
            <person name="Salamov A."/>
            <person name="Andreopoulos B."/>
            <person name="Cheng J.F."/>
            <person name="Woyke T."/>
            <person name="Pelin A."/>
            <person name="Henrissat B."/>
            <person name="Reynolds N.K."/>
            <person name="Benny G.L."/>
            <person name="Smith M.E."/>
            <person name="James T.Y."/>
            <person name="Grigoriev I.V."/>
        </authorList>
    </citation>
    <scope>NUCLEOTIDE SEQUENCE [LARGE SCALE GENOMIC DNA]</scope>
    <source>
        <strain evidence="3">CSF55</strain>
    </source>
</reference>
<dbReference type="EMBL" id="ML005751">
    <property type="protein sequence ID" value="RKP17610.1"/>
    <property type="molecule type" value="Genomic_DNA"/>
</dbReference>
<evidence type="ECO:0000313" key="2">
    <source>
        <dbReference type="EMBL" id="RKP17610.1"/>
    </source>
</evidence>
<feature type="transmembrane region" description="Helical" evidence="1">
    <location>
        <begin position="6"/>
        <end position="29"/>
    </location>
</feature>
<protein>
    <submittedName>
        <fullName evidence="2">Uncharacterized protein</fullName>
    </submittedName>
</protein>
<gene>
    <name evidence="2" type="ORF">ROZALSC1DRAFT_30607</name>
</gene>
<evidence type="ECO:0000256" key="1">
    <source>
        <dbReference type="SAM" id="Phobius"/>
    </source>
</evidence>
<organism evidence="2 3">
    <name type="scientific">Rozella allomycis (strain CSF55)</name>
    <dbReference type="NCBI Taxonomy" id="988480"/>
    <lineage>
        <taxon>Eukaryota</taxon>
        <taxon>Fungi</taxon>
        <taxon>Fungi incertae sedis</taxon>
        <taxon>Cryptomycota</taxon>
        <taxon>Cryptomycota incertae sedis</taxon>
        <taxon>Rozella</taxon>
    </lineage>
</organism>